<name>A4S102_OSTLU</name>
<dbReference type="OrthoDB" id="10609247at2759"/>
<dbReference type="GeneID" id="5003332"/>
<sequence>MTPGAHCRRTPGRMNAWCIGARRRPTHGGGGDADGGGDGTATASGERESGAGTTGAGQRVNHLHQGHPPSERDHKRELELKRGTRRARVCIGALFVGSLALASGRPFYAPYIDVFGDANANATATSGGAVLAAPPPPPSAASGRRKKRTGARKFGFLFG</sequence>
<feature type="compositionally biased region" description="Gly residues" evidence="1">
    <location>
        <begin position="27"/>
        <end position="39"/>
    </location>
</feature>
<dbReference type="AlphaFoldDB" id="A4S102"/>
<dbReference type="RefSeq" id="XP_001419066.1">
    <property type="nucleotide sequence ID" value="XM_001419029.1"/>
</dbReference>
<proteinExistence type="predicted"/>
<accession>A4S102</accession>
<feature type="region of interest" description="Disordered" evidence="1">
    <location>
        <begin position="21"/>
        <end position="77"/>
    </location>
</feature>
<evidence type="ECO:0000313" key="2">
    <source>
        <dbReference type="EMBL" id="ABO97359.1"/>
    </source>
</evidence>
<evidence type="ECO:0000313" key="3">
    <source>
        <dbReference type="Proteomes" id="UP000001568"/>
    </source>
</evidence>
<dbReference type="OMA" id="CIGARRR"/>
<dbReference type="EMBL" id="CP000588">
    <property type="protein sequence ID" value="ABO97359.1"/>
    <property type="molecule type" value="Genomic_DNA"/>
</dbReference>
<organism evidence="2 3">
    <name type="scientific">Ostreococcus lucimarinus (strain CCE9901)</name>
    <dbReference type="NCBI Taxonomy" id="436017"/>
    <lineage>
        <taxon>Eukaryota</taxon>
        <taxon>Viridiplantae</taxon>
        <taxon>Chlorophyta</taxon>
        <taxon>Mamiellophyceae</taxon>
        <taxon>Mamiellales</taxon>
        <taxon>Bathycoccaceae</taxon>
        <taxon>Ostreococcus</taxon>
    </lineage>
</organism>
<dbReference type="Gramene" id="ABO97359">
    <property type="protein sequence ID" value="ABO97359"/>
    <property type="gene ID" value="OSTLU_16352"/>
</dbReference>
<dbReference type="Proteomes" id="UP000001568">
    <property type="component" value="Chromosome 8"/>
</dbReference>
<gene>
    <name evidence="2" type="ORF">OSTLU_16352</name>
</gene>
<evidence type="ECO:0000256" key="1">
    <source>
        <dbReference type="SAM" id="MobiDB-lite"/>
    </source>
</evidence>
<reference evidence="2 3" key="1">
    <citation type="journal article" date="2007" name="Proc. Natl. Acad. Sci. U.S.A.">
        <title>The tiny eukaryote Ostreococcus provides genomic insights into the paradox of plankton speciation.</title>
        <authorList>
            <person name="Palenik B."/>
            <person name="Grimwood J."/>
            <person name="Aerts A."/>
            <person name="Rouze P."/>
            <person name="Salamov A."/>
            <person name="Putnam N."/>
            <person name="Dupont C."/>
            <person name="Jorgensen R."/>
            <person name="Derelle E."/>
            <person name="Rombauts S."/>
            <person name="Zhou K."/>
            <person name="Otillar R."/>
            <person name="Merchant S.S."/>
            <person name="Podell S."/>
            <person name="Gaasterland T."/>
            <person name="Napoli C."/>
            <person name="Gendler K."/>
            <person name="Manuell A."/>
            <person name="Tai V."/>
            <person name="Vallon O."/>
            <person name="Piganeau G."/>
            <person name="Jancek S."/>
            <person name="Heijde M."/>
            <person name="Jabbari K."/>
            <person name="Bowler C."/>
            <person name="Lohr M."/>
            <person name="Robbens S."/>
            <person name="Werner G."/>
            <person name="Dubchak I."/>
            <person name="Pazour G.J."/>
            <person name="Ren Q."/>
            <person name="Paulsen I."/>
            <person name="Delwiche C."/>
            <person name="Schmutz J."/>
            <person name="Rokhsar D."/>
            <person name="Van de Peer Y."/>
            <person name="Moreau H."/>
            <person name="Grigoriev I.V."/>
        </authorList>
    </citation>
    <scope>NUCLEOTIDE SEQUENCE [LARGE SCALE GENOMIC DNA]</scope>
    <source>
        <strain evidence="2 3">CCE9901</strain>
    </source>
</reference>
<protein>
    <submittedName>
        <fullName evidence="2">Uncharacterized protein</fullName>
    </submittedName>
</protein>
<dbReference type="HOGENOM" id="CLU_1837774_0_0_1"/>
<dbReference type="KEGG" id="olu:OSTLU_16352"/>
<keyword evidence="3" id="KW-1185">Reference proteome</keyword>